<name>A0A4C1XRK4_EUMVA</name>
<keyword evidence="2" id="KW-1185">Reference proteome</keyword>
<reference evidence="1 2" key="1">
    <citation type="journal article" date="2019" name="Commun. Biol.">
        <title>The bagworm genome reveals a unique fibroin gene that provides high tensile strength.</title>
        <authorList>
            <person name="Kono N."/>
            <person name="Nakamura H."/>
            <person name="Ohtoshi R."/>
            <person name="Tomita M."/>
            <person name="Numata K."/>
            <person name="Arakawa K."/>
        </authorList>
    </citation>
    <scope>NUCLEOTIDE SEQUENCE [LARGE SCALE GENOMIC DNA]</scope>
</reference>
<dbReference type="Proteomes" id="UP000299102">
    <property type="component" value="Unassembled WGS sequence"/>
</dbReference>
<evidence type="ECO:0000313" key="2">
    <source>
        <dbReference type="Proteomes" id="UP000299102"/>
    </source>
</evidence>
<comment type="caution">
    <text evidence="1">The sequence shown here is derived from an EMBL/GenBank/DDBJ whole genome shotgun (WGS) entry which is preliminary data.</text>
</comment>
<dbReference type="AlphaFoldDB" id="A0A4C1XRK4"/>
<dbReference type="EMBL" id="BGZK01000909">
    <property type="protein sequence ID" value="GBP64799.1"/>
    <property type="molecule type" value="Genomic_DNA"/>
</dbReference>
<evidence type="ECO:0000313" key="1">
    <source>
        <dbReference type="EMBL" id="GBP64799.1"/>
    </source>
</evidence>
<proteinExistence type="predicted"/>
<accession>A0A4C1XRK4</accession>
<organism evidence="1 2">
    <name type="scientific">Eumeta variegata</name>
    <name type="common">Bagworm moth</name>
    <name type="synonym">Eumeta japonica</name>
    <dbReference type="NCBI Taxonomy" id="151549"/>
    <lineage>
        <taxon>Eukaryota</taxon>
        <taxon>Metazoa</taxon>
        <taxon>Ecdysozoa</taxon>
        <taxon>Arthropoda</taxon>
        <taxon>Hexapoda</taxon>
        <taxon>Insecta</taxon>
        <taxon>Pterygota</taxon>
        <taxon>Neoptera</taxon>
        <taxon>Endopterygota</taxon>
        <taxon>Lepidoptera</taxon>
        <taxon>Glossata</taxon>
        <taxon>Ditrysia</taxon>
        <taxon>Tineoidea</taxon>
        <taxon>Psychidae</taxon>
        <taxon>Oiketicinae</taxon>
        <taxon>Eumeta</taxon>
    </lineage>
</organism>
<gene>
    <name evidence="1" type="ORF">EVAR_31921_1</name>
</gene>
<protein>
    <submittedName>
        <fullName evidence="1">Uncharacterized protein</fullName>
    </submittedName>
</protein>
<sequence length="122" mass="13753">MRTPQLCLIKLKAVVRIGVLCPTSLSTPCACEASLTPFDIPTTAPSIRSYIKIYKEYSAFRKESNLSQLKPFQFHAFHDTERPQQTALRRQPRRFQTARQRHGAAADVKMSKCSISKAAANQ</sequence>